<protein>
    <recommendedName>
        <fullName evidence="5">Excinuclease ABC subunit A</fullName>
    </recommendedName>
</protein>
<dbReference type="RefSeq" id="WP_274585668.1">
    <property type="nucleotide sequence ID" value="NZ_CP146598.1"/>
</dbReference>
<reference evidence="3" key="2">
    <citation type="submission" date="2024-02" db="EMBL/GenBank/DDBJ databases">
        <title>Neisseria leonii sp. nov.</title>
        <authorList>
            <person name="Boutroux M."/>
            <person name="Favre-Rochex S."/>
            <person name="Gorgette O."/>
            <person name="Touak G."/>
            <person name="Muhle E."/>
            <person name="Chesneau O."/>
            <person name="Clermont D."/>
            <person name="Rahi P."/>
        </authorList>
    </citation>
    <scope>NUCLEOTIDE SEQUENCE</scope>
    <source>
        <strain evidence="3">51.81</strain>
    </source>
</reference>
<dbReference type="Proteomes" id="UP001149607">
    <property type="component" value="Chromosome"/>
</dbReference>
<dbReference type="AlphaFoldDB" id="A0A9X4E7S7"/>
<evidence type="ECO:0000313" key="4">
    <source>
        <dbReference type="Proteomes" id="UP001149607"/>
    </source>
</evidence>
<sequence>MKIFEKTVLACAAVLALAACGSTGASGGAGASSAPDRSAVADSGACKLQRDNEGAGKNMVFRCNIAAVLKTAEAQSALSNNVPVSFGGSGELRTNAAARSFGRDEAQSCERAIINGVNNLQNPRRARGTVRRVNHVGSYAAGNNGRFDSGRMAPAGYADCIVATFQSRTVMRGTPQY</sequence>
<keyword evidence="4" id="KW-1185">Reference proteome</keyword>
<name>A0A9X4E7S7_9NEIS</name>
<proteinExistence type="predicted"/>
<dbReference type="EMBL" id="CP146598">
    <property type="protein sequence ID" value="WWY03939.1"/>
    <property type="molecule type" value="Genomic_DNA"/>
</dbReference>
<feature type="chain" id="PRO_5042786817" description="Excinuclease ABC subunit A" evidence="1">
    <location>
        <begin position="26"/>
        <end position="177"/>
    </location>
</feature>
<organism evidence="2">
    <name type="scientific">Neisseria leonii</name>
    <dbReference type="NCBI Taxonomy" id="2995413"/>
    <lineage>
        <taxon>Bacteria</taxon>
        <taxon>Pseudomonadati</taxon>
        <taxon>Pseudomonadota</taxon>
        <taxon>Betaproteobacteria</taxon>
        <taxon>Neisseriales</taxon>
        <taxon>Neisseriaceae</taxon>
        <taxon>Neisseria</taxon>
    </lineage>
</organism>
<reference evidence="2" key="1">
    <citation type="submission" date="2022-10" db="EMBL/GenBank/DDBJ databases">
        <authorList>
            <person name="Boutroux M."/>
        </authorList>
    </citation>
    <scope>NUCLEOTIDE SEQUENCE</scope>
    <source>
        <strain evidence="2">51.81</strain>
    </source>
</reference>
<feature type="signal peptide" evidence="1">
    <location>
        <begin position="1"/>
        <end position="25"/>
    </location>
</feature>
<dbReference type="PROSITE" id="PS51257">
    <property type="entry name" value="PROKAR_LIPOPROTEIN"/>
    <property type="match status" value="1"/>
</dbReference>
<gene>
    <name evidence="2" type="ORF">ORY91_002041</name>
    <name evidence="3" type="ORF">V9W64_04240</name>
</gene>
<accession>A0A9X4E7S7</accession>
<evidence type="ECO:0000256" key="1">
    <source>
        <dbReference type="SAM" id="SignalP"/>
    </source>
</evidence>
<dbReference type="EMBL" id="JAPQFL010000007">
    <property type="protein sequence ID" value="MDD9328607.1"/>
    <property type="molecule type" value="Genomic_DNA"/>
</dbReference>
<keyword evidence="1" id="KW-0732">Signal</keyword>
<evidence type="ECO:0000313" key="3">
    <source>
        <dbReference type="EMBL" id="WWY03939.1"/>
    </source>
</evidence>
<evidence type="ECO:0000313" key="2">
    <source>
        <dbReference type="EMBL" id="MDD9328607.1"/>
    </source>
</evidence>
<evidence type="ECO:0008006" key="5">
    <source>
        <dbReference type="Google" id="ProtNLM"/>
    </source>
</evidence>